<evidence type="ECO:0000313" key="3">
    <source>
        <dbReference type="Proteomes" id="UP000006671"/>
    </source>
</evidence>
<proteinExistence type="predicted"/>
<dbReference type="GeneID" id="8864007"/>
<organism evidence="3">
    <name type="scientific">Naegleria gruberi</name>
    <name type="common">Amoeba</name>
    <dbReference type="NCBI Taxonomy" id="5762"/>
    <lineage>
        <taxon>Eukaryota</taxon>
        <taxon>Discoba</taxon>
        <taxon>Heterolobosea</taxon>
        <taxon>Tetramitia</taxon>
        <taxon>Eutetramitia</taxon>
        <taxon>Vahlkampfiidae</taxon>
        <taxon>Naegleria</taxon>
    </lineage>
</organism>
<reference evidence="2 3" key="1">
    <citation type="journal article" date="2010" name="Cell">
        <title>The genome of Naegleria gruberi illuminates early eukaryotic versatility.</title>
        <authorList>
            <person name="Fritz-Laylin L.K."/>
            <person name="Prochnik S.E."/>
            <person name="Ginger M.L."/>
            <person name="Dacks J.B."/>
            <person name="Carpenter M.L."/>
            <person name="Field M.C."/>
            <person name="Kuo A."/>
            <person name="Paredez A."/>
            <person name="Chapman J."/>
            <person name="Pham J."/>
            <person name="Shu S."/>
            <person name="Neupane R."/>
            <person name="Cipriano M."/>
            <person name="Mancuso J."/>
            <person name="Tu H."/>
            <person name="Salamov A."/>
            <person name="Lindquist E."/>
            <person name="Shapiro H."/>
            <person name="Lucas S."/>
            <person name="Grigoriev I.V."/>
            <person name="Cande W.Z."/>
            <person name="Fulton C."/>
            <person name="Rokhsar D.S."/>
            <person name="Dawson S.C."/>
        </authorList>
    </citation>
    <scope>NUCLEOTIDE SEQUENCE [LARGE SCALE GENOMIC DNA]</scope>
    <source>
        <strain evidence="2 3">NEG-M</strain>
    </source>
</reference>
<dbReference type="RefSeq" id="XP_002683601.1">
    <property type="nucleotide sequence ID" value="XM_002683555.1"/>
</dbReference>
<feature type="chain" id="PRO_5003038332" evidence="1">
    <location>
        <begin position="19"/>
        <end position="316"/>
    </location>
</feature>
<dbReference type="InParanoid" id="D2UX18"/>
<dbReference type="EMBL" id="GG738845">
    <property type="protein sequence ID" value="EFC50857.1"/>
    <property type="molecule type" value="Genomic_DNA"/>
</dbReference>
<gene>
    <name evidence="2" type="ORF">NAEGRDRAFT_61604</name>
</gene>
<feature type="signal peptide" evidence="1">
    <location>
        <begin position="1"/>
        <end position="18"/>
    </location>
</feature>
<name>D2UX18_NAEGR</name>
<keyword evidence="1" id="KW-0732">Signal</keyword>
<dbReference type="VEuPathDB" id="AmoebaDB:NAEGRDRAFT_61604"/>
<sequence length="316" mass="33802">MKVSNIILLICLFLFTFAYELTVATSDTSNIPQPVNLFQKRASQATCSCPRCGGSVTLSFLFSIEVKCPTKCPTGYYVSAMDLLVSPKGDYHTYIIETTSTDTSVKVAEFSKEQTRYNVGECFSASNSLILDTTDYTTKLSCKNSITSCSVDVQNYCACSKSASKLLIIAPSLVVAGSKFTPEVRIVDSDGNVVPRNYLIDLTYPGSLHSSMASNGIMKGPEITAPSSGTVKLFASINTQFMSAPSLTSAEFTVTATQSQFTCYGIAPSSTTVSKGTCSGQDLCTCFSGYTGSKCETSTTVTQPNLPVSNSHFHPL</sequence>
<dbReference type="KEGG" id="ngr:NAEGRDRAFT_61604"/>
<keyword evidence="3" id="KW-1185">Reference proteome</keyword>
<dbReference type="Proteomes" id="UP000006671">
    <property type="component" value="Unassembled WGS sequence"/>
</dbReference>
<evidence type="ECO:0000256" key="1">
    <source>
        <dbReference type="SAM" id="SignalP"/>
    </source>
</evidence>
<accession>D2UX18</accession>
<protein>
    <submittedName>
        <fullName evidence="2">Predicted protein</fullName>
    </submittedName>
</protein>
<evidence type="ECO:0000313" key="2">
    <source>
        <dbReference type="EMBL" id="EFC50857.1"/>
    </source>
</evidence>
<dbReference type="OrthoDB" id="283575at2759"/>
<dbReference type="AlphaFoldDB" id="D2UX18"/>